<dbReference type="EMBL" id="CP106881">
    <property type="protein sequence ID" value="UYG53277.1"/>
    <property type="molecule type" value="Genomic_DNA"/>
</dbReference>
<dbReference type="Pfam" id="PF07729">
    <property type="entry name" value="FCD"/>
    <property type="match status" value="1"/>
</dbReference>
<protein>
    <submittedName>
        <fullName evidence="5">GntR family transcriptional regulator</fullName>
    </submittedName>
</protein>
<dbReference type="PROSITE" id="PS50949">
    <property type="entry name" value="HTH_GNTR"/>
    <property type="match status" value="1"/>
</dbReference>
<evidence type="ECO:0000256" key="1">
    <source>
        <dbReference type="ARBA" id="ARBA00023015"/>
    </source>
</evidence>
<dbReference type="SMART" id="SM00895">
    <property type="entry name" value="FCD"/>
    <property type="match status" value="1"/>
</dbReference>
<keyword evidence="2" id="KW-0238">DNA-binding</keyword>
<dbReference type="InterPro" id="IPR000524">
    <property type="entry name" value="Tscrpt_reg_HTH_GntR"/>
</dbReference>
<dbReference type="SMART" id="SM00345">
    <property type="entry name" value="HTH_GNTR"/>
    <property type="match status" value="1"/>
</dbReference>
<reference evidence="5" key="1">
    <citation type="submission" date="2022-09" db="EMBL/GenBank/DDBJ databases">
        <title>The complete genome of Acidovorax sp. 5MLIR.</title>
        <authorList>
            <person name="Liu L."/>
            <person name="Yue J."/>
            <person name="Yang F."/>
            <person name="Yuan J."/>
            <person name="Li L."/>
        </authorList>
    </citation>
    <scope>NUCLEOTIDE SEQUENCE</scope>
    <source>
        <strain evidence="5">5MLIR</strain>
    </source>
</reference>
<dbReference type="Pfam" id="PF00392">
    <property type="entry name" value="GntR"/>
    <property type="match status" value="1"/>
</dbReference>
<feature type="domain" description="HTH gntR-type" evidence="4">
    <location>
        <begin position="2"/>
        <end position="69"/>
    </location>
</feature>
<keyword evidence="6" id="KW-1185">Reference proteome</keyword>
<dbReference type="RefSeq" id="WP_231043247.1">
    <property type="nucleotide sequence ID" value="NZ_CP106881.1"/>
</dbReference>
<dbReference type="InterPro" id="IPR008920">
    <property type="entry name" value="TF_FadR/GntR_C"/>
</dbReference>
<dbReference type="InterPro" id="IPR036390">
    <property type="entry name" value="WH_DNA-bd_sf"/>
</dbReference>
<dbReference type="Gene3D" id="1.10.10.10">
    <property type="entry name" value="Winged helix-like DNA-binding domain superfamily/Winged helix DNA-binding domain"/>
    <property type="match status" value="1"/>
</dbReference>
<evidence type="ECO:0000313" key="5">
    <source>
        <dbReference type="EMBL" id="UYG53277.1"/>
    </source>
</evidence>
<evidence type="ECO:0000259" key="4">
    <source>
        <dbReference type="PROSITE" id="PS50949"/>
    </source>
</evidence>
<accession>A0ABY6GDU9</accession>
<evidence type="ECO:0000313" key="6">
    <source>
        <dbReference type="Proteomes" id="UP001162800"/>
    </source>
</evidence>
<evidence type="ECO:0000256" key="3">
    <source>
        <dbReference type="ARBA" id="ARBA00023163"/>
    </source>
</evidence>
<dbReference type="InterPro" id="IPR011711">
    <property type="entry name" value="GntR_C"/>
</dbReference>
<dbReference type="Proteomes" id="UP001162800">
    <property type="component" value="Chromosome"/>
</dbReference>
<gene>
    <name evidence="5" type="ORF">M9799_07595</name>
</gene>
<keyword evidence="1" id="KW-0805">Transcription regulation</keyword>
<dbReference type="PANTHER" id="PTHR43537:SF51">
    <property type="entry name" value="HTH-TYPE TRANSCRIPTIONAL REGULATOR LGOR-RELATED"/>
    <property type="match status" value="1"/>
</dbReference>
<keyword evidence="3" id="KW-0804">Transcription</keyword>
<dbReference type="SUPFAM" id="SSF48008">
    <property type="entry name" value="GntR ligand-binding domain-like"/>
    <property type="match status" value="1"/>
</dbReference>
<dbReference type="PANTHER" id="PTHR43537">
    <property type="entry name" value="TRANSCRIPTIONAL REGULATOR, GNTR FAMILY"/>
    <property type="match status" value="1"/>
</dbReference>
<organism evidence="5 6">
    <name type="scientific">Comamonas endophytica</name>
    <dbReference type="NCBI Taxonomy" id="2949090"/>
    <lineage>
        <taxon>Bacteria</taxon>
        <taxon>Pseudomonadati</taxon>
        <taxon>Pseudomonadota</taxon>
        <taxon>Betaproteobacteria</taxon>
        <taxon>Burkholderiales</taxon>
        <taxon>Comamonadaceae</taxon>
        <taxon>Comamonas</taxon>
    </lineage>
</organism>
<dbReference type="InterPro" id="IPR036388">
    <property type="entry name" value="WH-like_DNA-bd_sf"/>
</dbReference>
<dbReference type="SUPFAM" id="SSF46785">
    <property type="entry name" value="Winged helix' DNA-binding domain"/>
    <property type="match status" value="1"/>
</dbReference>
<evidence type="ECO:0000256" key="2">
    <source>
        <dbReference type="ARBA" id="ARBA00023125"/>
    </source>
</evidence>
<proteinExistence type="predicted"/>
<dbReference type="Gene3D" id="1.20.120.530">
    <property type="entry name" value="GntR ligand-binding domain-like"/>
    <property type="match status" value="1"/>
</dbReference>
<sequence length="246" mass="27028">MESQQARVLIQLRDLILKGVFGPGERLAEIPLAERLQTSRTPVRLALATLEHEGLIEPSASGGYQMRGYTAKEVVDAIRSRGVLEGFAARTLAEQGASRSLLRALKDCLDEGDRAVQKVVMDLDDYALYVDMNARLHNLILEGCGNASVLRLMEGINSLPFAAPSAMLPMQSSIAEGTQWMQLAHHQHHNLVQAIERGQGTRAQALGEEHVEIACRNLEYAVDRPEQAAKVMPAIRLVTDTSRRLG</sequence>
<name>A0ABY6GDU9_9BURK</name>